<name>A0A8X6X0J8_9ARAC</name>
<reference evidence="1" key="1">
    <citation type="submission" date="2020-08" db="EMBL/GenBank/DDBJ databases">
        <title>Multicomponent nature underlies the extraordinary mechanical properties of spider dragline silk.</title>
        <authorList>
            <person name="Kono N."/>
            <person name="Nakamura H."/>
            <person name="Mori M."/>
            <person name="Yoshida Y."/>
            <person name="Ohtoshi R."/>
            <person name="Malay A.D."/>
            <person name="Moran D.A.P."/>
            <person name="Tomita M."/>
            <person name="Numata K."/>
            <person name="Arakawa K."/>
        </authorList>
    </citation>
    <scope>NUCLEOTIDE SEQUENCE</scope>
</reference>
<dbReference type="EMBL" id="BMAV01004396">
    <property type="protein sequence ID" value="GFY44743.1"/>
    <property type="molecule type" value="Genomic_DNA"/>
</dbReference>
<dbReference type="AlphaFoldDB" id="A0A8X6X0J8"/>
<evidence type="ECO:0000313" key="2">
    <source>
        <dbReference type="Proteomes" id="UP000886998"/>
    </source>
</evidence>
<dbReference type="Proteomes" id="UP000886998">
    <property type="component" value="Unassembled WGS sequence"/>
</dbReference>
<gene>
    <name evidence="1" type="ORF">TNIN_145091</name>
</gene>
<sequence length="187" mass="22032">MREKGSSGNHPLSPKRIFPTQYQRENPLRCCGEQGGKSQGVYLKPQLLKKKRGNPQCLLNSDQNPRLPYRHNFLWNKGTFLVDTGFAFNCWERFKVFGKRDPFPGNHISFLGWDGNRPRVGPSPQVMEKLRGDRFDQILSPKRREIELFWEQIFLFAGFFKEEYLGYFWEILPTISFWEELDTPSIP</sequence>
<keyword evidence="2" id="KW-1185">Reference proteome</keyword>
<comment type="caution">
    <text evidence="1">The sequence shown here is derived from an EMBL/GenBank/DDBJ whole genome shotgun (WGS) entry which is preliminary data.</text>
</comment>
<organism evidence="1 2">
    <name type="scientific">Trichonephila inaurata madagascariensis</name>
    <dbReference type="NCBI Taxonomy" id="2747483"/>
    <lineage>
        <taxon>Eukaryota</taxon>
        <taxon>Metazoa</taxon>
        <taxon>Ecdysozoa</taxon>
        <taxon>Arthropoda</taxon>
        <taxon>Chelicerata</taxon>
        <taxon>Arachnida</taxon>
        <taxon>Araneae</taxon>
        <taxon>Araneomorphae</taxon>
        <taxon>Entelegynae</taxon>
        <taxon>Araneoidea</taxon>
        <taxon>Nephilidae</taxon>
        <taxon>Trichonephila</taxon>
        <taxon>Trichonephila inaurata</taxon>
    </lineage>
</organism>
<accession>A0A8X6X0J8</accession>
<proteinExistence type="predicted"/>
<evidence type="ECO:0000313" key="1">
    <source>
        <dbReference type="EMBL" id="GFY44743.1"/>
    </source>
</evidence>
<protein>
    <submittedName>
        <fullName evidence="1">Uncharacterized protein</fullName>
    </submittedName>
</protein>